<dbReference type="GO" id="GO:0005886">
    <property type="term" value="C:plasma membrane"/>
    <property type="evidence" value="ECO:0007669"/>
    <property type="project" value="UniProtKB-SubCell"/>
</dbReference>
<evidence type="ECO:0000313" key="10">
    <source>
        <dbReference type="EMBL" id="TRY79080.1"/>
    </source>
</evidence>
<evidence type="ECO:0000256" key="7">
    <source>
        <dbReference type="ARBA" id="ARBA00023180"/>
    </source>
</evidence>
<reference evidence="10 11" key="1">
    <citation type="journal article" date="2018" name="Nat. Ecol. Evol.">
        <title>Genomic signatures of mitonuclear coevolution across populations of Tigriopus californicus.</title>
        <authorList>
            <person name="Barreto F.S."/>
            <person name="Watson E.T."/>
            <person name="Lima T.G."/>
            <person name="Willett C.S."/>
            <person name="Edmands S."/>
            <person name="Li W."/>
            <person name="Burton R.S."/>
        </authorList>
    </citation>
    <scope>NUCLEOTIDE SEQUENCE [LARGE SCALE GENOMIC DNA]</scope>
    <source>
        <strain evidence="10 11">San Diego</strain>
    </source>
</reference>
<organism evidence="10 11">
    <name type="scientific">Tigriopus californicus</name>
    <name type="common">Marine copepod</name>
    <dbReference type="NCBI Taxonomy" id="6832"/>
    <lineage>
        <taxon>Eukaryota</taxon>
        <taxon>Metazoa</taxon>
        <taxon>Ecdysozoa</taxon>
        <taxon>Arthropoda</taxon>
        <taxon>Crustacea</taxon>
        <taxon>Multicrustacea</taxon>
        <taxon>Hexanauplia</taxon>
        <taxon>Copepoda</taxon>
        <taxon>Harpacticoida</taxon>
        <taxon>Harpacticidae</taxon>
        <taxon>Tigriopus</taxon>
    </lineage>
</organism>
<dbReference type="PANTHER" id="PTHR10796">
    <property type="entry name" value="PATCHED-RELATED"/>
    <property type="match status" value="1"/>
</dbReference>
<dbReference type="SUPFAM" id="SSF82866">
    <property type="entry name" value="Multidrug efflux transporter AcrB transmembrane domain"/>
    <property type="match status" value="2"/>
</dbReference>
<keyword evidence="3" id="KW-1003">Cell membrane</keyword>
<feature type="transmembrane region" description="Helical" evidence="8">
    <location>
        <begin position="27"/>
        <end position="47"/>
    </location>
</feature>
<dbReference type="EMBL" id="VCGU01000002">
    <property type="protein sequence ID" value="TRY79080.1"/>
    <property type="molecule type" value="Genomic_DNA"/>
</dbReference>
<evidence type="ECO:0000256" key="3">
    <source>
        <dbReference type="ARBA" id="ARBA00022475"/>
    </source>
</evidence>
<feature type="transmembrane region" description="Helical" evidence="8">
    <location>
        <begin position="366"/>
        <end position="387"/>
    </location>
</feature>
<dbReference type="InterPro" id="IPR000731">
    <property type="entry name" value="SSD"/>
</dbReference>
<keyword evidence="6 8" id="KW-0472">Membrane</keyword>
<comment type="caution">
    <text evidence="10">The sequence shown here is derived from an EMBL/GenBank/DDBJ whole genome shotgun (WGS) entry which is preliminary data.</text>
</comment>
<evidence type="ECO:0000313" key="11">
    <source>
        <dbReference type="Proteomes" id="UP000318571"/>
    </source>
</evidence>
<dbReference type="PANTHER" id="PTHR10796:SF92">
    <property type="entry name" value="PATCHED-RELATED, ISOFORM A"/>
    <property type="match status" value="1"/>
</dbReference>
<feature type="transmembrane region" description="Helical" evidence="8">
    <location>
        <begin position="696"/>
        <end position="719"/>
    </location>
</feature>
<dbReference type="Proteomes" id="UP000318571">
    <property type="component" value="Chromosome 6"/>
</dbReference>
<keyword evidence="4 8" id="KW-0812">Transmembrane</keyword>
<dbReference type="Gene3D" id="1.20.1640.10">
    <property type="entry name" value="Multidrug efflux transporter AcrB transmembrane domain"/>
    <property type="match status" value="2"/>
</dbReference>
<keyword evidence="7" id="KW-0325">Glycoprotein</keyword>
<feature type="transmembrane region" description="Helical" evidence="8">
    <location>
        <begin position="293"/>
        <end position="318"/>
    </location>
</feature>
<feature type="transmembrane region" description="Helical" evidence="8">
    <location>
        <begin position="765"/>
        <end position="787"/>
    </location>
</feature>
<feature type="transmembrane region" description="Helical" evidence="8">
    <location>
        <begin position="266"/>
        <end position="287"/>
    </location>
</feature>
<proteinExistence type="inferred from homology"/>
<evidence type="ECO:0000259" key="9">
    <source>
        <dbReference type="PROSITE" id="PS50156"/>
    </source>
</evidence>
<name>A0A553PN37_TIGCA</name>
<accession>A0A553PN37</accession>
<gene>
    <name evidence="10" type="ORF">TCAL_05917</name>
</gene>
<dbReference type="PROSITE" id="PS50156">
    <property type="entry name" value="SSD"/>
    <property type="match status" value="1"/>
</dbReference>
<feature type="transmembrane region" description="Helical" evidence="8">
    <location>
        <begin position="394"/>
        <end position="423"/>
    </location>
</feature>
<dbReference type="GO" id="GO:0030659">
    <property type="term" value="C:cytoplasmic vesicle membrane"/>
    <property type="evidence" value="ECO:0007669"/>
    <property type="project" value="TreeGrafter"/>
</dbReference>
<comment type="subcellular location">
    <subcellularLocation>
        <location evidence="1">Cell membrane</location>
        <topology evidence="1">Multi-pass membrane protein</topology>
    </subcellularLocation>
</comment>
<feature type="transmembrane region" description="Helical" evidence="8">
    <location>
        <begin position="664"/>
        <end position="690"/>
    </location>
</feature>
<protein>
    <recommendedName>
        <fullName evidence="9">SSD domain-containing protein</fullName>
    </recommendedName>
</protein>
<feature type="transmembrane region" description="Helical" evidence="8">
    <location>
        <begin position="794"/>
        <end position="818"/>
    </location>
</feature>
<dbReference type="Pfam" id="PF02460">
    <property type="entry name" value="Patched"/>
    <property type="match status" value="1"/>
</dbReference>
<feature type="transmembrane region" description="Helical" evidence="8">
    <location>
        <begin position="325"/>
        <end position="346"/>
    </location>
</feature>
<feature type="transmembrane region" description="Helical" evidence="8">
    <location>
        <begin position="726"/>
        <end position="745"/>
    </location>
</feature>
<evidence type="ECO:0000256" key="2">
    <source>
        <dbReference type="ARBA" id="ARBA00005585"/>
    </source>
</evidence>
<evidence type="ECO:0000256" key="6">
    <source>
        <dbReference type="ARBA" id="ARBA00023136"/>
    </source>
</evidence>
<evidence type="ECO:0000256" key="8">
    <source>
        <dbReference type="SAM" id="Phobius"/>
    </source>
</evidence>
<keyword evidence="11" id="KW-1185">Reference proteome</keyword>
<evidence type="ECO:0000256" key="1">
    <source>
        <dbReference type="ARBA" id="ARBA00004651"/>
    </source>
</evidence>
<dbReference type="InterPro" id="IPR051697">
    <property type="entry name" value="Patched_domain-protein"/>
</dbReference>
<dbReference type="OMA" id="MWHITFF"/>
<keyword evidence="5 8" id="KW-1133">Transmembrane helix</keyword>
<sequence>MCSQNFVDKFMRIVFSWLGRQVGQRPVPFIIVPLLMTVTSFLGFYYAKHASDPEFLFLPINGEAKYERAITESFFPTNYSAFDPGRITRNGRFGRLLITAQDNETLLRDDMFREMLILDELVRNMTFSFENQTWKYEDVCAQNNGQCWKNDILLPASVMAKVENKTAFLTYPIWFSPLTFDRVIFPFFAGGIQISKTHTINSIYVVSLNYFLKSGTKEDMNRGQAWERAFLDLVGSVPFDHIKVARFSSLTLEIELENNTNSVMPYFSINIAIMVIFCVITCMMSDWVRSKPYLGLIGVVSALLGSITAFGVVMLTGVPFIGINLAAPFLMLGIGIDDTFVFLSAWRRTNPLDDVPKRMSNCFEDSAVSITITSLTDMLSFFVGVITPFPSVKIFCIYTGTAVGFTYLFHIFFFGACLAISGYAEDKNRHAFTCLTVLPKSLSSDRSYFYRLFCSGGINRQDPGNREDHATFDLMEFFRGPFSRFLLNRYARIMILLTFFVYVAVALYGVSNLKEGLERKNLARLDSYSLDFYTLEDTYFRDYPYRVSVVFSGKINYSDPLVQLDVEEIMQRLENTTFIDPIYSESWLRDFLDYIYLGTPFNPYLNDVHLDDGKVDAARFLIQGKNIKNAVDEKIFVQELRDVCKSTSYNVSAYHPYFMYFDQFLLVLPMTIQCVTVAAVIMMVIALVFIPKPICALWVAFSIVSIEIGVIGFMTLWGVTLDSISMINLIMCIGFSVDFSAHISYHFMAKANLDPADRVADSMHALGLPITQGAISTILGVVGLVMAPSYIFIIFFKMVFLVIFLGALHGLFLLPVLLTTFGTNASSNSETKKLNEMNCQVNRAYTSE</sequence>
<evidence type="ECO:0000256" key="5">
    <source>
        <dbReference type="ARBA" id="ARBA00022989"/>
    </source>
</evidence>
<evidence type="ECO:0000256" key="4">
    <source>
        <dbReference type="ARBA" id="ARBA00022692"/>
    </source>
</evidence>
<comment type="similarity">
    <text evidence="2">Belongs to the patched family.</text>
</comment>
<feature type="domain" description="SSD" evidence="9">
    <location>
        <begin position="261"/>
        <end position="420"/>
    </location>
</feature>
<dbReference type="FunFam" id="1.20.1640.10:FF:000013">
    <property type="entry name" value="PaTched Related family"/>
    <property type="match status" value="1"/>
</dbReference>
<feature type="transmembrane region" description="Helical" evidence="8">
    <location>
        <begin position="490"/>
        <end position="510"/>
    </location>
</feature>
<dbReference type="AlphaFoldDB" id="A0A553PN37"/>
<dbReference type="InterPro" id="IPR003392">
    <property type="entry name" value="PTHD_SSD"/>
</dbReference>